<reference evidence="1" key="1">
    <citation type="journal article" date="2021" name="Environ. Microbiol.">
        <title>Gene family expansions and transcriptome signatures uncover fungal adaptations to wood decay.</title>
        <authorList>
            <person name="Hage H."/>
            <person name="Miyauchi S."/>
            <person name="Viragh M."/>
            <person name="Drula E."/>
            <person name="Min B."/>
            <person name="Chaduli D."/>
            <person name="Navarro D."/>
            <person name="Favel A."/>
            <person name="Norest M."/>
            <person name="Lesage-Meessen L."/>
            <person name="Balint B."/>
            <person name="Merenyi Z."/>
            <person name="de Eugenio L."/>
            <person name="Morin E."/>
            <person name="Martinez A.T."/>
            <person name="Baldrian P."/>
            <person name="Stursova M."/>
            <person name="Martinez M.J."/>
            <person name="Novotny C."/>
            <person name="Magnuson J.K."/>
            <person name="Spatafora J.W."/>
            <person name="Maurice S."/>
            <person name="Pangilinan J."/>
            <person name="Andreopoulos W."/>
            <person name="LaButti K."/>
            <person name="Hundley H."/>
            <person name="Na H."/>
            <person name="Kuo A."/>
            <person name="Barry K."/>
            <person name="Lipzen A."/>
            <person name="Henrissat B."/>
            <person name="Riley R."/>
            <person name="Ahrendt S."/>
            <person name="Nagy L.G."/>
            <person name="Grigoriev I.V."/>
            <person name="Martin F."/>
            <person name="Rosso M.N."/>
        </authorList>
    </citation>
    <scope>NUCLEOTIDE SEQUENCE</scope>
    <source>
        <strain evidence="1">CBS 384.51</strain>
    </source>
</reference>
<proteinExistence type="predicted"/>
<keyword evidence="2" id="KW-1185">Reference proteome</keyword>
<sequence length="474" mass="53458">MDASDPEPQEELTVTFMPALYIQRRAWVFDVMRRERVTQVLDVGCGEGQIVECLCNAAPWLPLQSASDVELDAASRREEQDFDYKDDFIHVRTLHALDVSLDDLRYVLEVTAPPPPPTGNETLPTAVRWEPLDVNVWHGGVQAYNPNFVDIECIVSTEVIEHLPPEVLPLFAPMLLGAYHPRLLLVTTPSYTFNDRFIAPDAPPGTRQGTADPTGRTNRIFRHWDHKFEWTVQEFTEWCEEMAMQWGYEVEVSGVGVPREKDPYERDEQLGRASQVAVFKRKEDEGMASMREKRCAELQTLTQARKEQAHELLQSCQHNTDPRARQVGTLEDIGQAVLQRMDTYDEGHMTIHSLWYDHEIMLLCGGWLQRLIAAVKATASLTLEKPEGKGASDWVAQREGFVPKPVLQTSDTQPHDSHIDISPWTNTVNTGWGADNVLDLDEAGWNPWPADEPWGASGVGWDIDSGPEVIAGIA</sequence>
<dbReference type="Proteomes" id="UP001055072">
    <property type="component" value="Unassembled WGS sequence"/>
</dbReference>
<evidence type="ECO:0000313" key="2">
    <source>
        <dbReference type="Proteomes" id="UP001055072"/>
    </source>
</evidence>
<evidence type="ECO:0000313" key="1">
    <source>
        <dbReference type="EMBL" id="KAI0090309.1"/>
    </source>
</evidence>
<gene>
    <name evidence="1" type="ORF">BDY19DRAFT_888093</name>
</gene>
<accession>A0ACB8U863</accession>
<protein>
    <submittedName>
        <fullName evidence="1">Uncharacterized protein</fullName>
    </submittedName>
</protein>
<dbReference type="EMBL" id="MU274908">
    <property type="protein sequence ID" value="KAI0090309.1"/>
    <property type="molecule type" value="Genomic_DNA"/>
</dbReference>
<name>A0ACB8U863_9APHY</name>
<comment type="caution">
    <text evidence="1">The sequence shown here is derived from an EMBL/GenBank/DDBJ whole genome shotgun (WGS) entry which is preliminary data.</text>
</comment>
<organism evidence="1 2">
    <name type="scientific">Irpex rosettiformis</name>
    <dbReference type="NCBI Taxonomy" id="378272"/>
    <lineage>
        <taxon>Eukaryota</taxon>
        <taxon>Fungi</taxon>
        <taxon>Dikarya</taxon>
        <taxon>Basidiomycota</taxon>
        <taxon>Agaricomycotina</taxon>
        <taxon>Agaricomycetes</taxon>
        <taxon>Polyporales</taxon>
        <taxon>Irpicaceae</taxon>
        <taxon>Irpex</taxon>
    </lineage>
</organism>